<accession>A0A4P9ZG25</accession>
<gene>
    <name evidence="2" type="ORF">METBISCDRAFT_27004</name>
</gene>
<dbReference type="Proteomes" id="UP000268321">
    <property type="component" value="Unassembled WGS sequence"/>
</dbReference>
<dbReference type="PANTHER" id="PTHR43000">
    <property type="entry name" value="DTDP-D-GLUCOSE 4,6-DEHYDRATASE-RELATED"/>
    <property type="match status" value="1"/>
</dbReference>
<keyword evidence="3" id="KW-1185">Reference proteome</keyword>
<proteinExistence type="predicted"/>
<evidence type="ECO:0000313" key="3">
    <source>
        <dbReference type="Proteomes" id="UP000268321"/>
    </source>
</evidence>
<dbReference type="Gene3D" id="3.40.50.720">
    <property type="entry name" value="NAD(P)-binding Rossmann-like Domain"/>
    <property type="match status" value="1"/>
</dbReference>
<feature type="domain" description="NAD(P)-binding" evidence="1">
    <location>
        <begin position="2"/>
        <end position="263"/>
    </location>
</feature>
<dbReference type="Pfam" id="PF16363">
    <property type="entry name" value="GDP_Man_Dehyd"/>
    <property type="match status" value="1"/>
</dbReference>
<sequence>MVHYLLDRYPDCKVTCIDRLNYASYLLENLRDVMALPRFTFHQEDLAAGPGSLPVLLAELIQTRILHFAAASCVDRSFVQPAFFMQNNVGAVETVLDAYRLYVDVHPLDASRILIVHISTDEVYGVQFSGSVDDSAALQRTNPYAASKTAYDVLVAAYTKSYGLRTAVVRAKNIYGPLQYLEKLIPVTLDALRHVGSDGVLPEAHRVRIHGDGTNRRSYLHMSDFVRAVDLVRTHTLCLDSFGDIFNVGVTQEIANWALRAEIDEAHFVYSVRDRPYNDA</sequence>
<dbReference type="SUPFAM" id="SSF51735">
    <property type="entry name" value="NAD(P)-binding Rossmann-fold domains"/>
    <property type="match status" value="1"/>
</dbReference>
<reference evidence="3" key="1">
    <citation type="journal article" date="2018" name="Nat. Microbiol.">
        <title>Leveraging single-cell genomics to expand the fungal tree of life.</title>
        <authorList>
            <person name="Ahrendt S.R."/>
            <person name="Quandt C.A."/>
            <person name="Ciobanu D."/>
            <person name="Clum A."/>
            <person name="Salamov A."/>
            <person name="Andreopoulos B."/>
            <person name="Cheng J.F."/>
            <person name="Woyke T."/>
            <person name="Pelin A."/>
            <person name="Henrissat B."/>
            <person name="Reynolds N.K."/>
            <person name="Benny G.L."/>
            <person name="Smith M.E."/>
            <person name="James T.Y."/>
            <person name="Grigoriev I.V."/>
        </authorList>
    </citation>
    <scope>NUCLEOTIDE SEQUENCE [LARGE SCALE GENOMIC DNA]</scope>
    <source>
        <strain evidence="3">Baker2002</strain>
    </source>
</reference>
<dbReference type="Gene3D" id="3.90.25.10">
    <property type="entry name" value="UDP-galactose 4-epimerase, domain 1"/>
    <property type="match status" value="1"/>
</dbReference>
<evidence type="ECO:0000313" key="2">
    <source>
        <dbReference type="EMBL" id="RKP30960.1"/>
    </source>
</evidence>
<dbReference type="EMBL" id="ML004449">
    <property type="protein sequence ID" value="RKP30960.1"/>
    <property type="molecule type" value="Genomic_DNA"/>
</dbReference>
<dbReference type="InterPro" id="IPR016040">
    <property type="entry name" value="NAD(P)-bd_dom"/>
</dbReference>
<protein>
    <submittedName>
        <fullName evidence="2">NAD(P)-binding protein</fullName>
    </submittedName>
</protein>
<dbReference type="OrthoDB" id="331544at2759"/>
<dbReference type="AlphaFoldDB" id="A0A4P9ZG25"/>
<evidence type="ECO:0000259" key="1">
    <source>
        <dbReference type="Pfam" id="PF16363"/>
    </source>
</evidence>
<organism evidence="2 3">
    <name type="scientific">Metschnikowia bicuspidata</name>
    <dbReference type="NCBI Taxonomy" id="27322"/>
    <lineage>
        <taxon>Eukaryota</taxon>
        <taxon>Fungi</taxon>
        <taxon>Dikarya</taxon>
        <taxon>Ascomycota</taxon>
        <taxon>Saccharomycotina</taxon>
        <taxon>Pichiomycetes</taxon>
        <taxon>Metschnikowiaceae</taxon>
        <taxon>Metschnikowia</taxon>
    </lineage>
</organism>
<dbReference type="InterPro" id="IPR036291">
    <property type="entry name" value="NAD(P)-bd_dom_sf"/>
</dbReference>
<name>A0A4P9ZG25_9ASCO</name>